<evidence type="ECO:0000313" key="3">
    <source>
        <dbReference type="Proteomes" id="UP000238274"/>
    </source>
</evidence>
<proteinExistence type="predicted"/>
<reference evidence="3" key="2">
    <citation type="journal article" date="2018" name="BMC Genomics">
        <title>Genomic insights into host adaptation between the wheat stripe rust pathogen (Puccinia striiformis f. sp. tritici) and the barley stripe rust pathogen (Puccinia striiformis f. sp. hordei).</title>
        <authorList>
            <person name="Xia C."/>
            <person name="Wang M."/>
            <person name="Yin C."/>
            <person name="Cornejo O.E."/>
            <person name="Hulbert S.H."/>
            <person name="Chen X."/>
        </authorList>
    </citation>
    <scope>NUCLEOTIDE SEQUENCE [LARGE SCALE GENOMIC DNA]</scope>
    <source>
        <strain evidence="3">93TX-2</strain>
    </source>
</reference>
<keyword evidence="3" id="KW-1185">Reference proteome</keyword>
<gene>
    <name evidence="2" type="ORF">PSHT_09462</name>
</gene>
<accession>A0A2S4VH59</accession>
<protein>
    <recommendedName>
        <fullName evidence="4">Transmembrane protein</fullName>
    </recommendedName>
</protein>
<name>A0A2S4VH59_9BASI</name>
<dbReference type="Proteomes" id="UP000238274">
    <property type="component" value="Unassembled WGS sequence"/>
</dbReference>
<feature type="transmembrane region" description="Helical" evidence="1">
    <location>
        <begin position="64"/>
        <end position="85"/>
    </location>
</feature>
<reference evidence="3" key="3">
    <citation type="journal article" date="2018" name="Mol. Plant Microbe Interact.">
        <title>Genome sequence resources for the wheat stripe rust pathogen (Puccinia striiformis f. sp. tritici) and the barley stripe rust pathogen (Puccinia striiformis f. sp. hordei).</title>
        <authorList>
            <person name="Xia C."/>
            <person name="Wang M."/>
            <person name="Yin C."/>
            <person name="Cornejo O.E."/>
            <person name="Hulbert S.H."/>
            <person name="Chen X."/>
        </authorList>
    </citation>
    <scope>NUCLEOTIDE SEQUENCE [LARGE SCALE GENOMIC DNA]</scope>
    <source>
        <strain evidence="3">93TX-2</strain>
    </source>
</reference>
<reference evidence="2 3" key="1">
    <citation type="submission" date="2017-12" db="EMBL/GenBank/DDBJ databases">
        <title>Gene loss provides genomic basis for host adaptation in cereal stripe rust fungi.</title>
        <authorList>
            <person name="Xia C."/>
        </authorList>
    </citation>
    <scope>NUCLEOTIDE SEQUENCE [LARGE SCALE GENOMIC DNA]</scope>
    <source>
        <strain evidence="2 3">93TX-2</strain>
    </source>
</reference>
<keyword evidence="1" id="KW-0472">Membrane</keyword>
<keyword evidence="1" id="KW-0812">Transmembrane</keyword>
<dbReference type="VEuPathDB" id="FungiDB:PSTT_09418"/>
<evidence type="ECO:0008006" key="4">
    <source>
        <dbReference type="Google" id="ProtNLM"/>
    </source>
</evidence>
<keyword evidence="1" id="KW-1133">Transmembrane helix</keyword>
<evidence type="ECO:0000313" key="2">
    <source>
        <dbReference type="EMBL" id="POW08700.1"/>
    </source>
</evidence>
<organism evidence="2 3">
    <name type="scientific">Puccinia striiformis</name>
    <dbReference type="NCBI Taxonomy" id="27350"/>
    <lineage>
        <taxon>Eukaryota</taxon>
        <taxon>Fungi</taxon>
        <taxon>Dikarya</taxon>
        <taxon>Basidiomycota</taxon>
        <taxon>Pucciniomycotina</taxon>
        <taxon>Pucciniomycetes</taxon>
        <taxon>Pucciniales</taxon>
        <taxon>Pucciniaceae</taxon>
        <taxon>Puccinia</taxon>
    </lineage>
</organism>
<comment type="caution">
    <text evidence="2">The sequence shown here is derived from an EMBL/GenBank/DDBJ whole genome shotgun (WGS) entry which is preliminary data.</text>
</comment>
<dbReference type="EMBL" id="PKSM01000134">
    <property type="protein sequence ID" value="POW08700.1"/>
    <property type="molecule type" value="Genomic_DNA"/>
</dbReference>
<dbReference type="VEuPathDB" id="FungiDB:PSHT_09462"/>
<dbReference type="AlphaFoldDB" id="A0A2S4VH59"/>
<evidence type="ECO:0000256" key="1">
    <source>
        <dbReference type="SAM" id="Phobius"/>
    </source>
</evidence>
<sequence>MRNHPRVVNGDTFGLRKPSMFTSPNVPEYDTGKPHLPSILLLSRTLLGKLKNFHRISASNTESFAFFVCLALWHVVVTIPVLLLLSA</sequence>